<evidence type="ECO:0000313" key="9">
    <source>
        <dbReference type="Proteomes" id="UP000005426"/>
    </source>
</evidence>
<gene>
    <name evidence="8" type="ORF">TRIATDRAFT_31651</name>
</gene>
<keyword evidence="5" id="KW-0175">Coiled coil</keyword>
<feature type="region of interest" description="Disordered" evidence="6">
    <location>
        <begin position="88"/>
        <end position="198"/>
    </location>
</feature>
<evidence type="ECO:0000259" key="7">
    <source>
        <dbReference type="PROSITE" id="PS51999"/>
    </source>
</evidence>
<feature type="coiled-coil region" evidence="5">
    <location>
        <begin position="379"/>
        <end position="413"/>
    </location>
</feature>
<evidence type="ECO:0000256" key="2">
    <source>
        <dbReference type="ARBA" id="ARBA00022771"/>
    </source>
</evidence>
<keyword evidence="1" id="KW-0479">Metal-binding</keyword>
<dbReference type="GO" id="GO:0008270">
    <property type="term" value="F:zinc ion binding"/>
    <property type="evidence" value="ECO:0007669"/>
    <property type="project" value="UniProtKB-KW"/>
</dbReference>
<dbReference type="Pfam" id="PF06839">
    <property type="entry name" value="Zn_ribbon_GRF"/>
    <property type="match status" value="1"/>
</dbReference>
<feature type="compositionally biased region" description="Polar residues" evidence="6">
    <location>
        <begin position="155"/>
        <end position="167"/>
    </location>
</feature>
<feature type="region of interest" description="Disordered" evidence="6">
    <location>
        <begin position="1"/>
        <end position="24"/>
    </location>
</feature>
<reference evidence="8 9" key="1">
    <citation type="journal article" date="2011" name="Genome Biol.">
        <title>Comparative genome sequence analysis underscores mycoparasitism as the ancestral life style of Trichoderma.</title>
        <authorList>
            <person name="Kubicek C.P."/>
            <person name="Herrera-Estrella A."/>
            <person name="Seidl-Seiboth V."/>
            <person name="Martinez D.A."/>
            <person name="Druzhinina I.S."/>
            <person name="Thon M."/>
            <person name="Zeilinger S."/>
            <person name="Casas-Flores S."/>
            <person name="Horwitz B.A."/>
            <person name="Mukherjee P.K."/>
            <person name="Mukherjee M."/>
            <person name="Kredics L."/>
            <person name="Alcaraz L.D."/>
            <person name="Aerts A."/>
            <person name="Antal Z."/>
            <person name="Atanasova L."/>
            <person name="Cervantes-Badillo M.G."/>
            <person name="Challacombe J."/>
            <person name="Chertkov O."/>
            <person name="McCluskey K."/>
            <person name="Coulpier F."/>
            <person name="Deshpande N."/>
            <person name="von Doehren H."/>
            <person name="Ebbole D.J."/>
            <person name="Esquivel-Naranjo E.U."/>
            <person name="Fekete E."/>
            <person name="Flipphi M."/>
            <person name="Glaser F."/>
            <person name="Gomez-Rodriguez E.Y."/>
            <person name="Gruber S."/>
            <person name="Han C."/>
            <person name="Henrissat B."/>
            <person name="Hermosa R."/>
            <person name="Hernandez-Onate M."/>
            <person name="Karaffa L."/>
            <person name="Kosti I."/>
            <person name="Le Crom S."/>
            <person name="Lindquist E."/>
            <person name="Lucas S."/>
            <person name="Luebeck M."/>
            <person name="Luebeck P.S."/>
            <person name="Margeot A."/>
            <person name="Metz B."/>
            <person name="Misra M."/>
            <person name="Nevalainen H."/>
            <person name="Omann M."/>
            <person name="Packer N."/>
            <person name="Perrone G."/>
            <person name="Uresti-Rivera E.E."/>
            <person name="Salamov A."/>
            <person name="Schmoll M."/>
            <person name="Seiboth B."/>
            <person name="Shapiro H."/>
            <person name="Sukno S."/>
            <person name="Tamayo-Ramos J.A."/>
            <person name="Tisch D."/>
            <person name="Wiest A."/>
            <person name="Wilkinson H.H."/>
            <person name="Zhang M."/>
            <person name="Coutinho P.M."/>
            <person name="Kenerley C.M."/>
            <person name="Monte E."/>
            <person name="Baker S.E."/>
            <person name="Grigoriev I.V."/>
        </authorList>
    </citation>
    <scope>NUCLEOTIDE SEQUENCE [LARGE SCALE GENOMIC DNA]</scope>
    <source>
        <strain evidence="9">ATCC 20476 / IMI 206040</strain>
    </source>
</reference>
<organism evidence="8 9">
    <name type="scientific">Hypocrea atroviridis (strain ATCC 20476 / IMI 206040)</name>
    <name type="common">Trichoderma atroviride</name>
    <dbReference type="NCBI Taxonomy" id="452589"/>
    <lineage>
        <taxon>Eukaryota</taxon>
        <taxon>Fungi</taxon>
        <taxon>Dikarya</taxon>
        <taxon>Ascomycota</taxon>
        <taxon>Pezizomycotina</taxon>
        <taxon>Sordariomycetes</taxon>
        <taxon>Hypocreomycetidae</taxon>
        <taxon>Hypocreales</taxon>
        <taxon>Hypocreaceae</taxon>
        <taxon>Trichoderma</taxon>
    </lineage>
</organism>
<dbReference type="STRING" id="452589.G9P835"/>
<name>G9P835_HYPAI</name>
<evidence type="ECO:0000256" key="1">
    <source>
        <dbReference type="ARBA" id="ARBA00022723"/>
    </source>
</evidence>
<dbReference type="EMBL" id="ABDG02000027">
    <property type="protein sequence ID" value="EHK40884.1"/>
    <property type="molecule type" value="Genomic_DNA"/>
</dbReference>
<dbReference type="eggNOG" id="ENOG502SYR7">
    <property type="taxonomic scope" value="Eukaryota"/>
</dbReference>
<feature type="region of interest" description="Disordered" evidence="6">
    <location>
        <begin position="235"/>
        <end position="289"/>
    </location>
</feature>
<dbReference type="GeneID" id="25783175"/>
<dbReference type="AlphaFoldDB" id="G9P835"/>
<dbReference type="OMA" id="WFWTCAQ"/>
<evidence type="ECO:0000256" key="3">
    <source>
        <dbReference type="ARBA" id="ARBA00022833"/>
    </source>
</evidence>
<comment type="caution">
    <text evidence="8">The sequence shown here is derived from an EMBL/GenBank/DDBJ whole genome shotgun (WGS) entry which is preliminary data.</text>
</comment>
<proteinExistence type="predicted"/>
<keyword evidence="2 4" id="KW-0863">Zinc-finger</keyword>
<dbReference type="InterPro" id="IPR010666">
    <property type="entry name" value="Znf_GRF"/>
</dbReference>
<dbReference type="KEGG" id="tatv:25783175"/>
<dbReference type="PROSITE" id="PS51999">
    <property type="entry name" value="ZF_GRF"/>
    <property type="match status" value="1"/>
</dbReference>
<keyword evidence="9" id="KW-1185">Reference proteome</keyword>
<evidence type="ECO:0000256" key="6">
    <source>
        <dbReference type="SAM" id="MobiDB-lite"/>
    </source>
</evidence>
<feature type="domain" description="GRF-type" evidence="7">
    <location>
        <begin position="37"/>
        <end position="81"/>
    </location>
</feature>
<accession>G9P835</accession>
<dbReference type="HOGENOM" id="CLU_037645_0_0_1"/>
<dbReference type="OrthoDB" id="430051at2759"/>
<keyword evidence="3" id="KW-0862">Zinc</keyword>
<evidence type="ECO:0000313" key="8">
    <source>
        <dbReference type="EMBL" id="EHK40884.1"/>
    </source>
</evidence>
<sequence>MATATPSRNRHQDVYPGTPSTEKRRLNGLFHRNEWWCNCDPRKRAVDRTVTRATPNRGKRFWACPHPPPDGCGFFLFAHEARVREIGLTPSSSNEAVDVPPATTTPSKQPTLTQTRLTDHGVEILGGRRPRSDPEAALPENENDDEGAALHHHQTVSSSQPEAGSSSDKGKGKATADRFFTYEPLTPGPSGGRKRGRDEFEEDLLSDMDSEEERELATMTDRSAQRFLRAEAYIGQQTDDGEDDAAAGPSRPVARTLFPQARGAKRRKSVSFEEPEPSAPTSSEATTIHSNDAEFAAPPSTMQMSPPSSMEEAAPFPWSAMTATQQNDGDEDKEGGDNDITEQVMSLLQTQHIDRSVLASVNNLLVVSARRTKGLAMGRDSAREAVKEKKMKIGRLQEKIAVLENSERSLNGQITHMKAGLMKMYEAN</sequence>
<evidence type="ECO:0000256" key="4">
    <source>
        <dbReference type="PROSITE-ProRule" id="PRU01343"/>
    </source>
</evidence>
<protein>
    <recommendedName>
        <fullName evidence="7">GRF-type domain-containing protein</fullName>
    </recommendedName>
</protein>
<evidence type="ECO:0000256" key="5">
    <source>
        <dbReference type="SAM" id="Coils"/>
    </source>
</evidence>
<feature type="compositionally biased region" description="Polar residues" evidence="6">
    <location>
        <begin position="102"/>
        <end position="116"/>
    </location>
</feature>
<dbReference type="Proteomes" id="UP000005426">
    <property type="component" value="Unassembled WGS sequence"/>
</dbReference>